<evidence type="ECO:0000313" key="2">
    <source>
        <dbReference type="Proteomes" id="UP000003558"/>
    </source>
</evidence>
<accession>F9VRS0</accession>
<evidence type="ECO:0000313" key="1">
    <source>
        <dbReference type="EMBL" id="GAA11309.1"/>
    </source>
</evidence>
<proteinExistence type="predicted"/>
<name>F9VRS0_9ACTN</name>
<organism evidence="1 2">
    <name type="scientific">Gordonia alkanivorans NBRC 16433</name>
    <dbReference type="NCBI Taxonomy" id="1027371"/>
    <lineage>
        <taxon>Bacteria</taxon>
        <taxon>Bacillati</taxon>
        <taxon>Actinomycetota</taxon>
        <taxon>Actinomycetes</taxon>
        <taxon>Mycobacteriales</taxon>
        <taxon>Gordoniaceae</taxon>
        <taxon>Gordonia</taxon>
    </lineage>
</organism>
<dbReference type="SUPFAM" id="SSF52096">
    <property type="entry name" value="ClpP/crotonase"/>
    <property type="match status" value="1"/>
</dbReference>
<reference evidence="1 2" key="1">
    <citation type="submission" date="2011-05" db="EMBL/GenBank/DDBJ databases">
        <title>Whole genome shotgun sequence of Gordonia alkanivorans NBRC 16433.</title>
        <authorList>
            <person name="Hosoyama A."/>
            <person name="Nakamura S."/>
            <person name="Takarada H."/>
            <person name="Tsuchikane K."/>
            <person name="Yamazaki S."/>
            <person name="Fujita N."/>
        </authorList>
    </citation>
    <scope>NUCLEOTIDE SEQUENCE [LARGE SCALE GENOMIC DNA]</scope>
    <source>
        <strain evidence="1 2">NBRC 16433</strain>
    </source>
</reference>
<dbReference type="EMBL" id="BACI01000026">
    <property type="protein sequence ID" value="GAA11309.1"/>
    <property type="molecule type" value="Genomic_DNA"/>
</dbReference>
<dbReference type="Proteomes" id="UP000003558">
    <property type="component" value="Unassembled WGS sequence"/>
</dbReference>
<dbReference type="InterPro" id="IPR029045">
    <property type="entry name" value="ClpP/crotonase-like_dom_sf"/>
</dbReference>
<dbReference type="eggNOG" id="COG1024">
    <property type="taxonomic scope" value="Bacteria"/>
</dbReference>
<comment type="caution">
    <text evidence="1">The sequence shown here is derived from an EMBL/GenBank/DDBJ whole genome shotgun (WGS) entry which is preliminary data.</text>
</comment>
<protein>
    <submittedName>
        <fullName evidence="1">Putative enoyl-CoA hydratase</fullName>
    </submittedName>
</protein>
<sequence length="106" mass="12010">MACSDSPKRIPYHLAMELALTGLARPGSFFAQWGLVNYAVDRDFVFSTAVELARKVTASGALAAGTRVEIVRRAYDWPEDEAWHERRVYATCHQLGRHPRRYSCLP</sequence>
<dbReference type="AlphaFoldDB" id="F9VRS0"/>
<dbReference type="STRING" id="1027371.GOALK_026_01160"/>
<gene>
    <name evidence="1" type="ORF">GOALK_026_01160</name>
</gene>
<dbReference type="Gene3D" id="3.90.226.10">
    <property type="entry name" value="2-enoyl-CoA Hydratase, Chain A, domain 1"/>
    <property type="match status" value="1"/>
</dbReference>